<name>A0AAV4I8K6_9GAST</name>
<organism evidence="1 2">
    <name type="scientific">Elysia marginata</name>
    <dbReference type="NCBI Taxonomy" id="1093978"/>
    <lineage>
        <taxon>Eukaryota</taxon>
        <taxon>Metazoa</taxon>
        <taxon>Spiralia</taxon>
        <taxon>Lophotrochozoa</taxon>
        <taxon>Mollusca</taxon>
        <taxon>Gastropoda</taxon>
        <taxon>Heterobranchia</taxon>
        <taxon>Euthyneura</taxon>
        <taxon>Panpulmonata</taxon>
        <taxon>Sacoglossa</taxon>
        <taxon>Placobranchoidea</taxon>
        <taxon>Plakobranchidae</taxon>
        <taxon>Elysia</taxon>
    </lineage>
</organism>
<gene>
    <name evidence="1" type="ORF">ElyMa_002938500</name>
</gene>
<dbReference type="Proteomes" id="UP000762676">
    <property type="component" value="Unassembled WGS sequence"/>
</dbReference>
<comment type="caution">
    <text evidence="1">The sequence shown here is derived from an EMBL/GenBank/DDBJ whole genome shotgun (WGS) entry which is preliminary data.</text>
</comment>
<reference evidence="1 2" key="1">
    <citation type="journal article" date="2021" name="Elife">
        <title>Chloroplast acquisition without the gene transfer in kleptoplastic sea slugs, Plakobranchus ocellatus.</title>
        <authorList>
            <person name="Maeda T."/>
            <person name="Takahashi S."/>
            <person name="Yoshida T."/>
            <person name="Shimamura S."/>
            <person name="Takaki Y."/>
            <person name="Nagai Y."/>
            <person name="Toyoda A."/>
            <person name="Suzuki Y."/>
            <person name="Arimoto A."/>
            <person name="Ishii H."/>
            <person name="Satoh N."/>
            <person name="Nishiyama T."/>
            <person name="Hasebe M."/>
            <person name="Maruyama T."/>
            <person name="Minagawa J."/>
            <person name="Obokata J."/>
            <person name="Shigenobu S."/>
        </authorList>
    </citation>
    <scope>NUCLEOTIDE SEQUENCE [LARGE SCALE GENOMIC DNA]</scope>
</reference>
<dbReference type="EMBL" id="BMAT01006065">
    <property type="protein sequence ID" value="GFS05441.1"/>
    <property type="molecule type" value="Genomic_DNA"/>
</dbReference>
<accession>A0AAV4I8K6</accession>
<sequence length="117" mass="12979">ELLSLVKSHLETYLERAETESSNVDSKKKTSKQEFEVTGTAVRAACFFRRRPETDIFLVCKAPPKEAKNEEVSFHRPHVLFCIYWHLVVVVVAAAAARGEGGVVVVEVIVVAVVVVL</sequence>
<dbReference type="AlphaFoldDB" id="A0AAV4I8K6"/>
<proteinExistence type="predicted"/>
<evidence type="ECO:0000313" key="1">
    <source>
        <dbReference type="EMBL" id="GFS05441.1"/>
    </source>
</evidence>
<protein>
    <submittedName>
        <fullName evidence="1">Uncharacterized protein</fullName>
    </submittedName>
</protein>
<keyword evidence="2" id="KW-1185">Reference proteome</keyword>
<feature type="non-terminal residue" evidence="1">
    <location>
        <position position="1"/>
    </location>
</feature>
<evidence type="ECO:0000313" key="2">
    <source>
        <dbReference type="Proteomes" id="UP000762676"/>
    </source>
</evidence>